<dbReference type="PROSITE" id="PS51257">
    <property type="entry name" value="PROKAR_LIPOPROTEIN"/>
    <property type="match status" value="1"/>
</dbReference>
<sequence length="402" mass="43684">MRKTVVTLAVCALAAAGCGTEDRDRPDGPQRSVKPGGPRWTYDRISEEPAKLTDVLATADDDIWVAGTRVSTGTGKPVASPDDGFLLHHDGKRWKRRPMPASLGDSVHEARLDAVDSGGFLLTAGKQDRSAWRMAHWDGTRWTPLPGPPPGTAGSRGIVDVRAFAADDIWALRGDSLAYHWDGARWSATELPATVRALDGVASDDLWAVGHRDTGMDRAGGPETEYTQPAAVHWDGRAWKLVRTPEYRFSDPVPPEPGAHLGQVLAVAEDDVRAYGEHTYNHGETEDEPADEQVSLRWNGSRWARQPGARGDCAGRAPVALDGDRGMFLDGNRYLTEDGSCVRIHRPRLPHTDGISRRSQQSLWLAAVEPVPGTDEVLGVGHVQVNQPGNPTGRAVVVRLER</sequence>
<dbReference type="RefSeq" id="WP_016467141.1">
    <property type="nucleotide sequence ID" value="NZ_BBQG01000010.1"/>
</dbReference>
<organism evidence="1 2">
    <name type="scientific">Streptomyces albus</name>
    <dbReference type="NCBI Taxonomy" id="1888"/>
    <lineage>
        <taxon>Bacteria</taxon>
        <taxon>Bacillati</taxon>
        <taxon>Actinomycetota</taxon>
        <taxon>Actinomycetes</taxon>
        <taxon>Kitasatosporales</taxon>
        <taxon>Streptomycetaceae</taxon>
        <taxon>Streptomyces</taxon>
    </lineage>
</organism>
<proteinExistence type="predicted"/>
<reference evidence="1 2" key="1">
    <citation type="submission" date="2018-10" db="EMBL/GenBank/DDBJ databases">
        <title>Isolation of pseudouridimycin from Streptomyces albus DSM 40763.</title>
        <authorList>
            <person name="Rosenqvist P."/>
            <person name="Metsae-Ketelae M."/>
            <person name="Virta P."/>
        </authorList>
    </citation>
    <scope>NUCLEOTIDE SEQUENCE [LARGE SCALE GENOMIC DNA]</scope>
    <source>
        <strain evidence="1 2">DSM 40763</strain>
    </source>
</reference>
<gene>
    <name evidence="1" type="ORF">D8771_34740</name>
</gene>
<dbReference type="EMBL" id="RCIY01000120">
    <property type="protein sequence ID" value="TGG74748.1"/>
    <property type="molecule type" value="Genomic_DNA"/>
</dbReference>
<dbReference type="Proteomes" id="UP000298111">
    <property type="component" value="Unassembled WGS sequence"/>
</dbReference>
<name>A0A6C1C100_9ACTN</name>
<dbReference type="GeneID" id="75185517"/>
<evidence type="ECO:0000313" key="2">
    <source>
        <dbReference type="Proteomes" id="UP000298111"/>
    </source>
</evidence>
<accession>A0A6C1C100</accession>
<protein>
    <submittedName>
        <fullName evidence="1">Uncharacterized protein</fullName>
    </submittedName>
</protein>
<evidence type="ECO:0000313" key="1">
    <source>
        <dbReference type="EMBL" id="TGG74748.1"/>
    </source>
</evidence>
<comment type="caution">
    <text evidence="1">The sequence shown here is derived from an EMBL/GenBank/DDBJ whole genome shotgun (WGS) entry which is preliminary data.</text>
</comment>
<dbReference type="AlphaFoldDB" id="A0A6C1C100"/>